<keyword evidence="9" id="KW-0449">Lipoprotein</keyword>
<dbReference type="GO" id="GO:0071555">
    <property type="term" value="P:cell wall organization"/>
    <property type="evidence" value="ECO:0007669"/>
    <property type="project" value="UniProtKB-UniRule"/>
</dbReference>
<accession>N1M9U0</accession>
<dbReference type="InterPro" id="IPR005490">
    <property type="entry name" value="LD_TPept_cat_dom"/>
</dbReference>
<feature type="signal peptide" evidence="14">
    <location>
        <begin position="1"/>
        <end position="29"/>
    </location>
</feature>
<evidence type="ECO:0000256" key="7">
    <source>
        <dbReference type="ARBA" id="ARBA00023136"/>
    </source>
</evidence>
<organism evidence="17 19">
    <name type="scientific">Rhodococcus aetherivorans</name>
    <dbReference type="NCBI Taxonomy" id="191292"/>
    <lineage>
        <taxon>Bacteria</taxon>
        <taxon>Bacillati</taxon>
        <taxon>Actinomycetota</taxon>
        <taxon>Actinomycetes</taxon>
        <taxon>Mycobacteriales</taxon>
        <taxon>Nocardiaceae</taxon>
        <taxon>Rhodococcus</taxon>
    </lineage>
</organism>
<evidence type="ECO:0000256" key="10">
    <source>
        <dbReference type="ARBA" id="ARBA00023315"/>
    </source>
</evidence>
<evidence type="ECO:0000313" key="17">
    <source>
        <dbReference type="EMBL" id="UYF92474.1"/>
    </source>
</evidence>
<keyword evidence="10" id="KW-0012">Acyltransferase</keyword>
<keyword evidence="6 13" id="KW-0573">Peptidoglycan synthesis</keyword>
<dbReference type="InterPro" id="IPR041280">
    <property type="entry name" value="Big_10"/>
</dbReference>
<dbReference type="GO" id="GO:0008360">
    <property type="term" value="P:regulation of cell shape"/>
    <property type="evidence" value="ECO:0007669"/>
    <property type="project" value="UniProtKB-UniRule"/>
</dbReference>
<dbReference type="InterPro" id="IPR050979">
    <property type="entry name" value="LD-transpeptidase"/>
</dbReference>
<keyword evidence="8" id="KW-0564">Palmitate</keyword>
<keyword evidence="3" id="KW-0808">Transferase</keyword>
<comment type="pathway">
    <text evidence="12">Glycan biosynthesis.</text>
</comment>
<keyword evidence="5 13" id="KW-0133">Cell shape</keyword>
<keyword evidence="11 13" id="KW-0961">Cell wall biogenesis/degradation</keyword>
<dbReference type="Proteomes" id="UP001163947">
    <property type="component" value="Chromosome"/>
</dbReference>
<comment type="pathway">
    <text evidence="1 13">Cell wall biogenesis; peptidoglycan biosynthesis.</text>
</comment>
<reference evidence="16 18" key="1">
    <citation type="journal article" date="2018" name="Biodegradation">
        <title>1,4-Dioxane degradation characteristics of Rhodococcus aetherivorans JCM 14343.</title>
        <authorList>
            <person name="Inoue D."/>
            <person name="Tsunoda T."/>
            <person name="Yamamoto N."/>
            <person name="Ike M."/>
            <person name="Sei K."/>
        </authorList>
    </citation>
    <scope>NUCLEOTIDE SEQUENCE [LARGE SCALE GENOMIC DNA]</scope>
    <source>
        <strain evidence="16 18">JCM 14343</strain>
    </source>
</reference>
<dbReference type="CDD" id="cd16913">
    <property type="entry name" value="YkuD_like"/>
    <property type="match status" value="1"/>
</dbReference>
<evidence type="ECO:0000256" key="8">
    <source>
        <dbReference type="ARBA" id="ARBA00023139"/>
    </source>
</evidence>
<keyword evidence="4 14" id="KW-0732">Signal</keyword>
<dbReference type="Gene3D" id="2.40.440.10">
    <property type="entry name" value="L,D-transpeptidase catalytic domain-like"/>
    <property type="match status" value="1"/>
</dbReference>
<evidence type="ECO:0000256" key="6">
    <source>
        <dbReference type="ARBA" id="ARBA00022984"/>
    </source>
</evidence>
<dbReference type="AlphaFoldDB" id="A0A059MR93"/>
<keyword evidence="18" id="KW-1185">Reference proteome</keyword>
<accession>A0A0F6VI70</accession>
<feature type="active site" description="Nucleophile" evidence="13">
    <location>
        <position position="230"/>
    </location>
</feature>
<feature type="chain" id="PRO_5044538748" evidence="14">
    <location>
        <begin position="30"/>
        <end position="255"/>
    </location>
</feature>
<dbReference type="SUPFAM" id="SSF141523">
    <property type="entry name" value="L,D-transpeptidase catalytic domain-like"/>
    <property type="match status" value="1"/>
</dbReference>
<evidence type="ECO:0000259" key="15">
    <source>
        <dbReference type="PROSITE" id="PS52029"/>
    </source>
</evidence>
<feature type="domain" description="L,D-TPase catalytic" evidence="15">
    <location>
        <begin position="129"/>
        <end position="254"/>
    </location>
</feature>
<dbReference type="Pfam" id="PF17964">
    <property type="entry name" value="Big_10"/>
    <property type="match status" value="1"/>
</dbReference>
<dbReference type="EMBL" id="CP106982">
    <property type="protein sequence ID" value="UYF92474.1"/>
    <property type="molecule type" value="Genomic_DNA"/>
</dbReference>
<dbReference type="Gene3D" id="2.60.40.3710">
    <property type="match status" value="1"/>
</dbReference>
<dbReference type="Proteomes" id="UP000325466">
    <property type="component" value="Unassembled WGS sequence"/>
</dbReference>
<dbReference type="GO" id="GO:0016746">
    <property type="term" value="F:acyltransferase activity"/>
    <property type="evidence" value="ECO:0007669"/>
    <property type="project" value="UniProtKB-KW"/>
</dbReference>
<dbReference type="PANTHER" id="PTHR30582">
    <property type="entry name" value="L,D-TRANSPEPTIDASE"/>
    <property type="match status" value="1"/>
</dbReference>
<evidence type="ECO:0000313" key="16">
    <source>
        <dbReference type="EMBL" id="GES34813.1"/>
    </source>
</evidence>
<dbReference type="GO" id="GO:0071972">
    <property type="term" value="F:peptidoglycan L,D-transpeptidase activity"/>
    <property type="evidence" value="ECO:0007669"/>
    <property type="project" value="TreeGrafter"/>
</dbReference>
<accession>A0A059MR93</accession>
<proteinExistence type="predicted"/>
<dbReference type="GO" id="GO:0005576">
    <property type="term" value="C:extracellular region"/>
    <property type="evidence" value="ECO:0007669"/>
    <property type="project" value="TreeGrafter"/>
</dbReference>
<reference evidence="17" key="3">
    <citation type="submission" date="2022-09" db="EMBL/GenBank/DDBJ databases">
        <title>The genome sequence of Rhodococcus aetherivorans N1.</title>
        <authorList>
            <person name="Jiang W."/>
        </authorList>
    </citation>
    <scope>NUCLEOTIDE SEQUENCE</scope>
    <source>
        <strain evidence="17">N1</strain>
    </source>
</reference>
<dbReference type="PANTHER" id="PTHR30582:SF2">
    <property type="entry name" value="L,D-TRANSPEPTIDASE YCIB-RELATED"/>
    <property type="match status" value="1"/>
</dbReference>
<evidence type="ECO:0000313" key="19">
    <source>
        <dbReference type="Proteomes" id="UP001163947"/>
    </source>
</evidence>
<evidence type="ECO:0000256" key="5">
    <source>
        <dbReference type="ARBA" id="ARBA00022960"/>
    </source>
</evidence>
<evidence type="ECO:0000256" key="9">
    <source>
        <dbReference type="ARBA" id="ARBA00023288"/>
    </source>
</evidence>
<dbReference type="GO" id="GO:0018104">
    <property type="term" value="P:peptidoglycan-protein cross-linking"/>
    <property type="evidence" value="ECO:0007669"/>
    <property type="project" value="TreeGrafter"/>
</dbReference>
<protein>
    <submittedName>
        <fullName evidence="16">ErfK/YbiS/YcfS/YnhG family protein</fullName>
    </submittedName>
    <submittedName>
        <fullName evidence="17">L,D-transpeptidase</fullName>
    </submittedName>
</protein>
<sequence>MPNAQRVARLLLVSILTAMALLGSGAAAAAGTVGGAPPARLPASALEPANGAVVGVGHPVTVRFGAPVGDRAAAERAVEITTSKPVSGRFAWLDDSRVQWVPDRLWPGHTTVTVAVAGARTEFQVGDEFVAVANRSTHQFTVILNGEVVRTMPASMGKPGYETPVGTFSVLEKFRDLVMDSSTYGVPIDSPEGYRIDTEYAVRLTWGGIFVHAAPWSVDSQGYANVSHGCINLSTENAQWYFDRVKIGDPVIVEG</sequence>
<evidence type="ECO:0000256" key="13">
    <source>
        <dbReference type="PROSITE-ProRule" id="PRU01373"/>
    </source>
</evidence>
<keyword evidence="7" id="KW-0472">Membrane</keyword>
<evidence type="ECO:0000256" key="2">
    <source>
        <dbReference type="ARBA" id="ARBA00022475"/>
    </source>
</evidence>
<dbReference type="Pfam" id="PF03734">
    <property type="entry name" value="YkuD"/>
    <property type="match status" value="1"/>
</dbReference>
<evidence type="ECO:0000256" key="11">
    <source>
        <dbReference type="ARBA" id="ARBA00023316"/>
    </source>
</evidence>
<reference evidence="16" key="2">
    <citation type="submission" date="2019-10" db="EMBL/GenBank/DDBJ databases">
        <title>Draft genome sequence of Rhodococcus aetherivorans JCM 14343.</title>
        <authorList>
            <person name="Inoue D."/>
            <person name="Nakazawa M."/>
            <person name="Yamamoto N."/>
            <person name="Sei K."/>
            <person name="Ike M."/>
        </authorList>
    </citation>
    <scope>NUCLEOTIDE SEQUENCE</scope>
    <source>
        <strain evidence="16">JCM 14343</strain>
    </source>
</reference>
<evidence type="ECO:0000313" key="18">
    <source>
        <dbReference type="Proteomes" id="UP000325466"/>
    </source>
</evidence>
<dbReference type="GeneID" id="83622457"/>
<dbReference type="PROSITE" id="PS52029">
    <property type="entry name" value="LD_TPASE"/>
    <property type="match status" value="1"/>
</dbReference>
<evidence type="ECO:0000256" key="12">
    <source>
        <dbReference type="ARBA" id="ARBA00060592"/>
    </source>
</evidence>
<dbReference type="KEGG" id="rav:AAT18_10470"/>
<evidence type="ECO:0000256" key="3">
    <source>
        <dbReference type="ARBA" id="ARBA00022679"/>
    </source>
</evidence>
<evidence type="ECO:0000256" key="4">
    <source>
        <dbReference type="ARBA" id="ARBA00022729"/>
    </source>
</evidence>
<dbReference type="RefSeq" id="WP_006937568.1">
    <property type="nucleotide sequence ID" value="NZ_BAAAYP010000015.1"/>
</dbReference>
<evidence type="ECO:0000256" key="1">
    <source>
        <dbReference type="ARBA" id="ARBA00004752"/>
    </source>
</evidence>
<keyword evidence="2" id="KW-1003">Cell membrane</keyword>
<dbReference type="FunFam" id="2.40.440.10:FF:000005">
    <property type="entry name" value="L,D-transpeptidase 2"/>
    <property type="match status" value="1"/>
</dbReference>
<evidence type="ECO:0000256" key="14">
    <source>
        <dbReference type="SAM" id="SignalP"/>
    </source>
</evidence>
<dbReference type="EMBL" id="BLAH01000004">
    <property type="protein sequence ID" value="GES34813.1"/>
    <property type="molecule type" value="Genomic_DNA"/>
</dbReference>
<feature type="active site" description="Proton donor/acceptor" evidence="13">
    <location>
        <position position="212"/>
    </location>
</feature>
<dbReference type="InterPro" id="IPR038063">
    <property type="entry name" value="Transpep_catalytic_dom"/>
</dbReference>
<name>A0A059MR93_9NOCA</name>
<dbReference type="CDD" id="cd13431">
    <property type="entry name" value="LDT_IgD_like_1"/>
    <property type="match status" value="1"/>
</dbReference>
<gene>
    <name evidence="17" type="ORF">OCS65_18525</name>
    <name evidence="16" type="ORF">RAJCM14343_0054</name>
</gene>